<evidence type="ECO:0000313" key="3">
    <source>
        <dbReference type="Proteomes" id="UP001210231"/>
    </source>
</evidence>
<name>A0ABT4UNP1_9BACT</name>
<dbReference type="EMBL" id="JAQGEF010000030">
    <property type="protein sequence ID" value="MDA3616459.1"/>
    <property type="molecule type" value="Genomic_DNA"/>
</dbReference>
<dbReference type="Proteomes" id="UP001210231">
    <property type="component" value="Unassembled WGS sequence"/>
</dbReference>
<dbReference type="CDD" id="cd06578">
    <property type="entry name" value="HemD"/>
    <property type="match status" value="1"/>
</dbReference>
<evidence type="ECO:0000259" key="1">
    <source>
        <dbReference type="Pfam" id="PF02602"/>
    </source>
</evidence>
<dbReference type="Pfam" id="PF02602">
    <property type="entry name" value="HEM4"/>
    <property type="match status" value="1"/>
</dbReference>
<keyword evidence="3" id="KW-1185">Reference proteome</keyword>
<protein>
    <submittedName>
        <fullName evidence="2">Uroporphyrinogen-III synthase</fullName>
    </submittedName>
</protein>
<evidence type="ECO:0000313" key="2">
    <source>
        <dbReference type="EMBL" id="MDA3616459.1"/>
    </source>
</evidence>
<dbReference type="RefSeq" id="WP_407032787.1">
    <property type="nucleotide sequence ID" value="NZ_JAQGEF010000030.1"/>
</dbReference>
<organism evidence="2 3">
    <name type="scientific">Polluticaenibacter yanchengensis</name>
    <dbReference type="NCBI Taxonomy" id="3014562"/>
    <lineage>
        <taxon>Bacteria</taxon>
        <taxon>Pseudomonadati</taxon>
        <taxon>Bacteroidota</taxon>
        <taxon>Chitinophagia</taxon>
        <taxon>Chitinophagales</taxon>
        <taxon>Chitinophagaceae</taxon>
        <taxon>Polluticaenibacter</taxon>
    </lineage>
</organism>
<proteinExistence type="predicted"/>
<gene>
    <name evidence="2" type="ORF">O3P16_16730</name>
</gene>
<feature type="domain" description="Tetrapyrrole biosynthesis uroporphyrinogen III synthase" evidence="1">
    <location>
        <begin position="18"/>
        <end position="220"/>
    </location>
</feature>
<dbReference type="InterPro" id="IPR003754">
    <property type="entry name" value="4pyrrol_synth_uPrphyn_synth"/>
</dbReference>
<dbReference type="InterPro" id="IPR036108">
    <property type="entry name" value="4pyrrol_syn_uPrphyn_synt_sf"/>
</dbReference>
<reference evidence="2 3" key="1">
    <citation type="submission" date="2022-12" db="EMBL/GenBank/DDBJ databases">
        <title>Chitinophagaceae gen. sp. nov., a new member of the family Chitinophagaceae, isolated from soil in a chemical factory.</title>
        <authorList>
            <person name="Ke Z."/>
        </authorList>
    </citation>
    <scope>NUCLEOTIDE SEQUENCE [LARGE SCALE GENOMIC DNA]</scope>
    <source>
        <strain evidence="2 3">LY-5</strain>
    </source>
</reference>
<dbReference type="SUPFAM" id="SSF69618">
    <property type="entry name" value="HemD-like"/>
    <property type="match status" value="1"/>
</dbReference>
<comment type="caution">
    <text evidence="2">The sequence shown here is derived from an EMBL/GenBank/DDBJ whole genome shotgun (WGS) entry which is preliminary data.</text>
</comment>
<sequence length="236" mass="25770">MMAAAIELLSTAPLSAALKQRALQQNIVVTDFSFISVQPVLSEQLLAEICALASQSISAVFTSVHGVNAVADILKTAPDNWNIYCIGHSTKAAVTAFWGDKVIVSTAEYGLDLAHNIIAIDREYPVGRLVFFAGNIRGNDLPDTLVQNYVAFTEYTVYETILQPQVFNKAFNGIMFYSSSAVDSFFKVNTIKEDTVCFAIGTSTAATIKKYCSNDIVISTFTTKENVLDTAIDYFK</sequence>
<accession>A0ABT4UNP1</accession>
<dbReference type="Gene3D" id="3.40.50.10090">
    <property type="match status" value="2"/>
</dbReference>